<evidence type="ECO:0000313" key="1">
    <source>
        <dbReference type="EMBL" id="KAK2569045.1"/>
    </source>
</evidence>
<keyword evidence="2" id="KW-1185">Reference proteome</keyword>
<evidence type="ECO:0000313" key="2">
    <source>
        <dbReference type="Proteomes" id="UP001249851"/>
    </source>
</evidence>
<name>A0AAD9VCM4_ACRCE</name>
<proteinExistence type="predicted"/>
<reference evidence="1" key="1">
    <citation type="journal article" date="2023" name="G3 (Bethesda)">
        <title>Whole genome assembly and annotation of the endangered Caribbean coral Acropora cervicornis.</title>
        <authorList>
            <person name="Selwyn J.D."/>
            <person name="Vollmer S.V."/>
        </authorList>
    </citation>
    <scope>NUCLEOTIDE SEQUENCE</scope>
    <source>
        <strain evidence="1">K2</strain>
    </source>
</reference>
<organism evidence="1 2">
    <name type="scientific">Acropora cervicornis</name>
    <name type="common">Staghorn coral</name>
    <dbReference type="NCBI Taxonomy" id="6130"/>
    <lineage>
        <taxon>Eukaryota</taxon>
        <taxon>Metazoa</taxon>
        <taxon>Cnidaria</taxon>
        <taxon>Anthozoa</taxon>
        <taxon>Hexacorallia</taxon>
        <taxon>Scleractinia</taxon>
        <taxon>Astrocoeniina</taxon>
        <taxon>Acroporidae</taxon>
        <taxon>Acropora</taxon>
    </lineage>
</organism>
<comment type="caution">
    <text evidence="1">The sequence shown here is derived from an EMBL/GenBank/DDBJ whole genome shotgun (WGS) entry which is preliminary data.</text>
</comment>
<feature type="non-terminal residue" evidence="1">
    <location>
        <position position="187"/>
    </location>
</feature>
<sequence>IFVCGVGGSKRKRVTAFASKPNPASNLISLRCYIYSDNEDSKRKVKRFEEEHFPGSKSSIERPLKLYSDNQDIAVWLDKEALTERGWMLDGTPASQNYAYEMAHKNGFRCKSACQFAVKPIAESSTRVEDFSCPLYFQQNGHTKDFIYVNPGIALLPPQTTSEDNGESSNGAQGHHLFDQAPQTVIC</sequence>
<accession>A0AAD9VCM4</accession>
<dbReference type="EMBL" id="JARQWQ010000010">
    <property type="protein sequence ID" value="KAK2569045.1"/>
    <property type="molecule type" value="Genomic_DNA"/>
</dbReference>
<gene>
    <name evidence="1" type="ORF">P5673_005926</name>
</gene>
<protein>
    <submittedName>
        <fullName evidence="1">Uncharacterized protein</fullName>
    </submittedName>
</protein>
<dbReference type="Proteomes" id="UP001249851">
    <property type="component" value="Unassembled WGS sequence"/>
</dbReference>
<feature type="non-terminal residue" evidence="1">
    <location>
        <position position="1"/>
    </location>
</feature>
<dbReference type="AlphaFoldDB" id="A0AAD9VCM4"/>
<reference evidence="1" key="2">
    <citation type="journal article" date="2023" name="Science">
        <title>Genomic signatures of disease resistance in endangered staghorn corals.</title>
        <authorList>
            <person name="Vollmer S.V."/>
            <person name="Selwyn J.D."/>
            <person name="Despard B.A."/>
            <person name="Roesel C.L."/>
        </authorList>
    </citation>
    <scope>NUCLEOTIDE SEQUENCE</scope>
    <source>
        <strain evidence="1">K2</strain>
    </source>
</reference>